<accession>U7DBT8</accession>
<proteinExistence type="predicted"/>
<organism evidence="1 2">
    <name type="scientific">Chitinivibrio alkaliphilus ACht1</name>
    <dbReference type="NCBI Taxonomy" id="1313304"/>
    <lineage>
        <taxon>Bacteria</taxon>
        <taxon>Pseudomonadati</taxon>
        <taxon>Fibrobacterota</taxon>
        <taxon>Chitinivibrionia</taxon>
        <taxon>Chitinivibrionales</taxon>
        <taxon>Chitinivibrionaceae</taxon>
        <taxon>Chitinivibrio</taxon>
    </lineage>
</organism>
<dbReference type="EMBL" id="ASJR01000003">
    <property type="protein sequence ID" value="ERP39048.1"/>
    <property type="molecule type" value="Genomic_DNA"/>
</dbReference>
<dbReference type="STRING" id="1313304.CALK_0542"/>
<reference evidence="1 2" key="1">
    <citation type="journal article" date="2013" name="Environ. Microbiol.">
        <title>Genome analysis of Chitinivibrio alkaliphilus gen. nov., sp. nov., a novel extremely haloalkaliphilic anaerobic chitinolytic bacterium from the candidate phylum Termite Group 3.</title>
        <authorList>
            <person name="Sorokin D.Y."/>
            <person name="Gumerov V.M."/>
            <person name="Rakitin A.L."/>
            <person name="Beletsky A.V."/>
            <person name="Damste J.S."/>
            <person name="Muyzer G."/>
            <person name="Mardanov A.V."/>
            <person name="Ravin N.V."/>
        </authorList>
    </citation>
    <scope>NUCLEOTIDE SEQUENCE [LARGE SCALE GENOMIC DNA]</scope>
    <source>
        <strain evidence="1 2">ACht1</strain>
    </source>
</reference>
<dbReference type="Proteomes" id="UP000017148">
    <property type="component" value="Unassembled WGS sequence"/>
</dbReference>
<dbReference type="AlphaFoldDB" id="U7DBT8"/>
<gene>
    <name evidence="1" type="ORF">CALK_0542</name>
</gene>
<sequence>MDTAFFTALFVCAGCSLDVAGGTGTETTNGVVVVAADGETPVPGAVVHEVIRADWYSAFSTEESPIHREYITDEAGMFYYDTTIPPATYTIFADEGGYRTNNFIPDTVILSSYVSCTLFVDPGSRLGIAGTALYQESKGMVVFGTLPPGGYTFVVAPRGGDPVFADFSILSLDTSFAASPSYSGLLFEDFTGGFLQNPLGEVTQGVFWYSFSDSLNKSYTASGWRVDSLSPVRGNSRVDAQISDGILHTEVFLGTEAEGAYGGVGAALFSEAGRGFTLTHMDTLVVRARGGGRMRISFHSEDMKGKFFHPLELTADWEERHLALSDFSFSNDADAGKSWDEISRNIGYVEMFFLEEDQPADSAYFFEIDTIFFSGVALPL</sequence>
<name>U7DBT8_9BACT</name>
<keyword evidence="2" id="KW-1185">Reference proteome</keyword>
<evidence type="ECO:0000313" key="2">
    <source>
        <dbReference type="Proteomes" id="UP000017148"/>
    </source>
</evidence>
<comment type="caution">
    <text evidence="1">The sequence shown here is derived from an EMBL/GenBank/DDBJ whole genome shotgun (WGS) entry which is preliminary data.</text>
</comment>
<protein>
    <submittedName>
        <fullName evidence="1">Uncharacterized protein</fullName>
    </submittedName>
</protein>
<evidence type="ECO:0000313" key="1">
    <source>
        <dbReference type="EMBL" id="ERP39048.1"/>
    </source>
</evidence>
<dbReference type="RefSeq" id="WP_022636076.1">
    <property type="nucleotide sequence ID" value="NZ_ASJR01000003.1"/>
</dbReference>